<reference evidence="5" key="1">
    <citation type="submission" date="2022-06" db="EMBL/GenBank/DDBJ databases">
        <title>CFH 74404 Thermomicrobiaceae sp.</title>
        <authorList>
            <person name="Ming H."/>
            <person name="Li W.-J."/>
            <person name="Zhao Z."/>
        </authorList>
    </citation>
    <scope>NUCLEOTIDE SEQUENCE</scope>
    <source>
        <strain evidence="5">CFH 74404</strain>
    </source>
</reference>
<dbReference type="SUPFAM" id="SSF52768">
    <property type="entry name" value="Arginase/deacetylase"/>
    <property type="match status" value="1"/>
</dbReference>
<accession>A0AA41WDE4</accession>
<dbReference type="Proteomes" id="UP001165306">
    <property type="component" value="Unassembled WGS sequence"/>
</dbReference>
<dbReference type="InterPro" id="IPR006035">
    <property type="entry name" value="Ureohydrolase"/>
</dbReference>
<dbReference type="AlphaFoldDB" id="A0AA41WDE4"/>
<keyword evidence="3" id="KW-0464">Manganese</keyword>
<dbReference type="PANTHER" id="PTHR43782:SF3">
    <property type="entry name" value="ARGINASE"/>
    <property type="match status" value="1"/>
</dbReference>
<evidence type="ECO:0000256" key="4">
    <source>
        <dbReference type="PROSITE-ProRule" id="PRU00742"/>
    </source>
</evidence>
<dbReference type="InterPro" id="IPR023696">
    <property type="entry name" value="Ureohydrolase_dom_sf"/>
</dbReference>
<dbReference type="GO" id="GO:0030145">
    <property type="term" value="F:manganese ion binding"/>
    <property type="evidence" value="ECO:0007669"/>
    <property type="project" value="TreeGrafter"/>
</dbReference>
<dbReference type="EMBL" id="JAMSLR010000002">
    <property type="protein sequence ID" value="MCM8748464.1"/>
    <property type="molecule type" value="Genomic_DNA"/>
</dbReference>
<organism evidence="5 6">
    <name type="scientific">Thermalbibacter longus</name>
    <dbReference type="NCBI Taxonomy" id="2951981"/>
    <lineage>
        <taxon>Bacteria</taxon>
        <taxon>Pseudomonadati</taxon>
        <taxon>Thermomicrobiota</taxon>
        <taxon>Thermomicrobia</taxon>
        <taxon>Thermomicrobiales</taxon>
        <taxon>Thermomicrobiaceae</taxon>
        <taxon>Thermalbibacter</taxon>
    </lineage>
</organism>
<proteinExistence type="inferred from homology"/>
<dbReference type="GO" id="GO:0005829">
    <property type="term" value="C:cytosol"/>
    <property type="evidence" value="ECO:0007669"/>
    <property type="project" value="TreeGrafter"/>
</dbReference>
<protein>
    <submittedName>
        <fullName evidence="5">Arginase family protein</fullName>
    </submittedName>
</protein>
<evidence type="ECO:0000256" key="2">
    <source>
        <dbReference type="ARBA" id="ARBA00022801"/>
    </source>
</evidence>
<evidence type="ECO:0000256" key="1">
    <source>
        <dbReference type="ARBA" id="ARBA00022723"/>
    </source>
</evidence>
<dbReference type="RefSeq" id="WP_284056241.1">
    <property type="nucleotide sequence ID" value="NZ_JAMSLR010000002.1"/>
</dbReference>
<sequence length="284" mass="30251">MRLHVVEIAQRGQVDHPSPEVERLRQVVLEDAGADRPEIRTVHVPPAEVPDDPIAFLALQGGRIADAVAAGARAGLPVLVTGGNCTCLPGVLGGLQQAFGPAARIGLVWFDAHGDFNTPQTTLSGMLGGMPVAVSAGLCYPEWREGSQQLVPLPTDRIVMVDVRNLDPDEERLIRWTGITVVPIERDQVAAAARRLAAKTDLIYLHVDADVLDATLVPTHRTREPDGPGLDQTLAAIKAVVETGKVRAVGLVSVYAEGEGGETTLRSASELLRGSLRAWREASS</sequence>
<keyword evidence="1" id="KW-0479">Metal-binding</keyword>
<dbReference type="PANTHER" id="PTHR43782">
    <property type="entry name" value="ARGINASE"/>
    <property type="match status" value="1"/>
</dbReference>
<evidence type="ECO:0000256" key="3">
    <source>
        <dbReference type="ARBA" id="ARBA00023211"/>
    </source>
</evidence>
<dbReference type="GO" id="GO:0004053">
    <property type="term" value="F:arginase activity"/>
    <property type="evidence" value="ECO:0007669"/>
    <property type="project" value="TreeGrafter"/>
</dbReference>
<keyword evidence="6" id="KW-1185">Reference proteome</keyword>
<evidence type="ECO:0000313" key="6">
    <source>
        <dbReference type="Proteomes" id="UP001165306"/>
    </source>
</evidence>
<gene>
    <name evidence="5" type="ORF">NET02_04840</name>
</gene>
<comment type="similarity">
    <text evidence="4">Belongs to the arginase family.</text>
</comment>
<comment type="caution">
    <text evidence="5">The sequence shown here is derived from an EMBL/GenBank/DDBJ whole genome shotgun (WGS) entry which is preliminary data.</text>
</comment>
<name>A0AA41WDE4_9BACT</name>
<dbReference type="Gene3D" id="3.40.800.10">
    <property type="entry name" value="Ureohydrolase domain"/>
    <property type="match status" value="1"/>
</dbReference>
<dbReference type="PROSITE" id="PS51409">
    <property type="entry name" value="ARGINASE_2"/>
    <property type="match status" value="1"/>
</dbReference>
<evidence type="ECO:0000313" key="5">
    <source>
        <dbReference type="EMBL" id="MCM8748464.1"/>
    </source>
</evidence>
<dbReference type="PRINTS" id="PR00116">
    <property type="entry name" value="ARGINASE"/>
</dbReference>
<dbReference type="Pfam" id="PF00491">
    <property type="entry name" value="Arginase"/>
    <property type="match status" value="1"/>
</dbReference>
<keyword evidence="2" id="KW-0378">Hydrolase</keyword>